<organism evidence="9 10">
    <name type="scientific">Circinella minor</name>
    <dbReference type="NCBI Taxonomy" id="1195481"/>
    <lineage>
        <taxon>Eukaryota</taxon>
        <taxon>Fungi</taxon>
        <taxon>Fungi incertae sedis</taxon>
        <taxon>Mucoromycota</taxon>
        <taxon>Mucoromycotina</taxon>
        <taxon>Mucoromycetes</taxon>
        <taxon>Mucorales</taxon>
        <taxon>Lichtheimiaceae</taxon>
        <taxon>Circinella</taxon>
    </lineage>
</organism>
<evidence type="ECO:0000256" key="3">
    <source>
        <dbReference type="ARBA" id="ARBA00022603"/>
    </source>
</evidence>
<dbReference type="OrthoDB" id="61390at2759"/>
<dbReference type="InterPro" id="IPR029063">
    <property type="entry name" value="SAM-dependent_MTases_sf"/>
</dbReference>
<comment type="pathway">
    <text evidence="2">Lipid metabolism.</text>
</comment>
<dbReference type="CDD" id="cd02440">
    <property type="entry name" value="AdoMet_MTases"/>
    <property type="match status" value="1"/>
</dbReference>
<comment type="catalytic activity">
    <reaction evidence="7">
        <text>N-methylethanolamine phosphate + S-adenosyl-L-methionine = N,N-dimethylethanolamine phosphate + S-adenosyl-L-homocysteine + H(+)</text>
        <dbReference type="Rhea" id="RHEA:25321"/>
        <dbReference type="ChEBI" id="CHEBI:15378"/>
        <dbReference type="ChEBI" id="CHEBI:57781"/>
        <dbReference type="ChEBI" id="CHEBI:57856"/>
        <dbReference type="ChEBI" id="CHEBI:58641"/>
        <dbReference type="ChEBI" id="CHEBI:59789"/>
        <dbReference type="EC" id="2.1.1.103"/>
    </reaction>
    <physiologicalReaction direction="left-to-right" evidence="7">
        <dbReference type="Rhea" id="RHEA:25322"/>
    </physiologicalReaction>
</comment>
<comment type="pathway">
    <text evidence="1">Phospholipid metabolism; phosphatidylcholine biosynthesis.</text>
</comment>
<feature type="transmembrane region" description="Helical" evidence="8">
    <location>
        <begin position="9"/>
        <end position="34"/>
    </location>
</feature>
<gene>
    <name evidence="9" type="ORF">INT45_008564</name>
</gene>
<keyword evidence="8" id="KW-1133">Transmembrane helix</keyword>
<evidence type="ECO:0000256" key="4">
    <source>
        <dbReference type="ARBA" id="ARBA00022679"/>
    </source>
</evidence>
<evidence type="ECO:0000313" key="10">
    <source>
        <dbReference type="Proteomes" id="UP000646827"/>
    </source>
</evidence>
<dbReference type="EC" id="2.1.1.103" evidence="5"/>
<dbReference type="EMBL" id="JAEPRB010000261">
    <property type="protein sequence ID" value="KAG2217948.1"/>
    <property type="molecule type" value="Genomic_DNA"/>
</dbReference>
<reference evidence="9 10" key="1">
    <citation type="submission" date="2020-12" db="EMBL/GenBank/DDBJ databases">
        <title>Metabolic potential, ecology and presence of endohyphal bacteria is reflected in genomic diversity of Mucoromycotina.</title>
        <authorList>
            <person name="Muszewska A."/>
            <person name="Okrasinska A."/>
            <person name="Steczkiewicz K."/>
            <person name="Drgas O."/>
            <person name="Orlowska M."/>
            <person name="Perlinska-Lenart U."/>
            <person name="Aleksandrzak-Piekarczyk T."/>
            <person name="Szatraj K."/>
            <person name="Zielenkiewicz U."/>
            <person name="Pilsyk S."/>
            <person name="Malc E."/>
            <person name="Mieczkowski P."/>
            <person name="Kruszewska J.S."/>
            <person name="Biernat P."/>
            <person name="Pawlowska J."/>
        </authorList>
    </citation>
    <scope>NUCLEOTIDE SEQUENCE [LARGE SCALE GENOMIC DNA]</scope>
    <source>
        <strain evidence="9 10">CBS 142.35</strain>
    </source>
</reference>
<dbReference type="Proteomes" id="UP000646827">
    <property type="component" value="Unassembled WGS sequence"/>
</dbReference>
<comment type="catalytic activity">
    <reaction evidence="6">
        <text>N,N-dimethylethanolamine phosphate + S-adenosyl-L-methionine = phosphocholine + S-adenosyl-L-homocysteine + H(+)</text>
        <dbReference type="Rhea" id="RHEA:25325"/>
        <dbReference type="ChEBI" id="CHEBI:15378"/>
        <dbReference type="ChEBI" id="CHEBI:57856"/>
        <dbReference type="ChEBI" id="CHEBI:58641"/>
        <dbReference type="ChEBI" id="CHEBI:59789"/>
        <dbReference type="ChEBI" id="CHEBI:295975"/>
        <dbReference type="EC" id="2.1.1.103"/>
    </reaction>
    <physiologicalReaction direction="left-to-right" evidence="6">
        <dbReference type="Rhea" id="RHEA:25326"/>
    </physiologicalReaction>
</comment>
<comment type="caution">
    <text evidence="9">The sequence shown here is derived from an EMBL/GenBank/DDBJ whole genome shotgun (WGS) entry which is preliminary data.</text>
</comment>
<sequence length="352" mass="41163">MRFTSLTPLLIYIATLPILFFITTGILHSILLYFHALGLAWQLFQWFQSSSSIQQKDMYNFRNVIFNLEIPPKTLWFNMGLWYDTNNNDKQEQEQDMKYSVACERLVEAVLKEIEMKPGSRVLDVGYGCGDSCFLLADRYGCKVTGLTNEKNQWDISKKRLVDTKKKNIQDRIQLIYGSATDDLKQKNVDPFLFDHILSIDSAYHYITRWKFLKNAMTYLVPHGTLGLYDLTIHPNLLDSFHNNNIKKYMIELLGHYLLNIPKENMVTAEQYHDQLITMGYDQVIVKPIDGDRVFGGLSRFIQRQYQEAEAWDILPPFSNRLFMLFSISLFNLLARKQWIVPVIVSARNKKK</sequence>
<keyword evidence="3" id="KW-0489">Methyltransferase</keyword>
<evidence type="ECO:0000256" key="1">
    <source>
        <dbReference type="ARBA" id="ARBA00004969"/>
    </source>
</evidence>
<dbReference type="Gene3D" id="3.40.50.150">
    <property type="entry name" value="Vaccinia Virus protein VP39"/>
    <property type="match status" value="1"/>
</dbReference>
<dbReference type="Pfam" id="PF02353">
    <property type="entry name" value="CMAS"/>
    <property type="match status" value="1"/>
</dbReference>
<keyword evidence="8" id="KW-0472">Membrane</keyword>
<evidence type="ECO:0000256" key="2">
    <source>
        <dbReference type="ARBA" id="ARBA00005189"/>
    </source>
</evidence>
<keyword evidence="8" id="KW-0812">Transmembrane</keyword>
<accession>A0A8H7RY41</accession>
<protein>
    <recommendedName>
        <fullName evidence="5">phosphoethanolamine N-methyltransferase</fullName>
        <ecNumber evidence="5">2.1.1.103</ecNumber>
    </recommendedName>
</protein>
<dbReference type="PANTHER" id="PTHR44307">
    <property type="entry name" value="PHOSPHOETHANOLAMINE METHYLTRANSFERASE"/>
    <property type="match status" value="1"/>
</dbReference>
<evidence type="ECO:0000256" key="8">
    <source>
        <dbReference type="SAM" id="Phobius"/>
    </source>
</evidence>
<dbReference type="AlphaFoldDB" id="A0A8H7RY41"/>
<dbReference type="GO" id="GO:0000234">
    <property type="term" value="F:phosphoethanolamine N-methyltransferase activity"/>
    <property type="evidence" value="ECO:0007669"/>
    <property type="project" value="UniProtKB-EC"/>
</dbReference>
<evidence type="ECO:0000256" key="7">
    <source>
        <dbReference type="ARBA" id="ARBA00047841"/>
    </source>
</evidence>
<dbReference type="GO" id="GO:0032259">
    <property type="term" value="P:methylation"/>
    <property type="evidence" value="ECO:0007669"/>
    <property type="project" value="UniProtKB-KW"/>
</dbReference>
<proteinExistence type="predicted"/>
<dbReference type="SUPFAM" id="SSF53335">
    <property type="entry name" value="S-adenosyl-L-methionine-dependent methyltransferases"/>
    <property type="match status" value="1"/>
</dbReference>
<keyword evidence="4" id="KW-0808">Transferase</keyword>
<evidence type="ECO:0000313" key="9">
    <source>
        <dbReference type="EMBL" id="KAG2217948.1"/>
    </source>
</evidence>
<evidence type="ECO:0000256" key="6">
    <source>
        <dbReference type="ARBA" id="ARBA00047619"/>
    </source>
</evidence>
<dbReference type="PANTHER" id="PTHR44307:SF2">
    <property type="entry name" value="PHOSPHOETHANOLAMINE METHYLTRANSFERASE ISOFORM X1"/>
    <property type="match status" value="1"/>
</dbReference>
<name>A0A8H7RY41_9FUNG</name>
<keyword evidence="10" id="KW-1185">Reference proteome</keyword>
<evidence type="ECO:0000256" key="5">
    <source>
        <dbReference type="ARBA" id="ARBA00035674"/>
    </source>
</evidence>